<sequence length="92" mass="10695">MWKKVQSCSEKHLSMAGREVLIKSVAQAIPAYCMNIILLPNSLGEELERMINSFWWGSNKSSSRGIKWLRWEKLAIRQEYGGRDELPSLLWL</sequence>
<reference evidence="1 2" key="1">
    <citation type="journal article" date="2014" name="Am. J. Bot.">
        <title>Genome assembly and annotation for red clover (Trifolium pratense; Fabaceae).</title>
        <authorList>
            <person name="Istvanek J."/>
            <person name="Jaros M."/>
            <person name="Krenek A."/>
            <person name="Repkova J."/>
        </authorList>
    </citation>
    <scope>NUCLEOTIDE SEQUENCE [LARGE SCALE GENOMIC DNA]</scope>
    <source>
        <strain evidence="2">cv. Tatra</strain>
        <tissue evidence="1">Young leaves</tissue>
    </source>
</reference>
<gene>
    <name evidence="1" type="ORF">L195_g051729</name>
</gene>
<proteinExistence type="predicted"/>
<dbReference type="AlphaFoldDB" id="A0A2K3K174"/>
<evidence type="ECO:0000313" key="2">
    <source>
        <dbReference type="Proteomes" id="UP000236291"/>
    </source>
</evidence>
<evidence type="ECO:0000313" key="1">
    <source>
        <dbReference type="EMBL" id="PNX60053.1"/>
    </source>
</evidence>
<dbReference type="Proteomes" id="UP000236291">
    <property type="component" value="Unassembled WGS sequence"/>
</dbReference>
<accession>A0A2K3K174</accession>
<dbReference type="PANTHER" id="PTHR33116:SF86">
    <property type="entry name" value="REVERSE TRANSCRIPTASE DOMAIN-CONTAINING PROTEIN"/>
    <property type="match status" value="1"/>
</dbReference>
<protein>
    <submittedName>
        <fullName evidence="1">Ribonuclease H</fullName>
    </submittedName>
</protein>
<name>A0A2K3K174_TRIPR</name>
<comment type="caution">
    <text evidence="1">The sequence shown here is derived from an EMBL/GenBank/DDBJ whole genome shotgun (WGS) entry which is preliminary data.</text>
</comment>
<dbReference type="PANTHER" id="PTHR33116">
    <property type="entry name" value="REVERSE TRANSCRIPTASE ZINC-BINDING DOMAIN-CONTAINING PROTEIN-RELATED-RELATED"/>
    <property type="match status" value="1"/>
</dbReference>
<reference evidence="1 2" key="2">
    <citation type="journal article" date="2017" name="Front. Plant Sci.">
        <title>Gene Classification and Mining of Molecular Markers Useful in Red Clover (Trifolium pratense) Breeding.</title>
        <authorList>
            <person name="Istvanek J."/>
            <person name="Dluhosova J."/>
            <person name="Dluhos P."/>
            <person name="Patkova L."/>
            <person name="Nedelnik J."/>
            <person name="Repkova J."/>
        </authorList>
    </citation>
    <scope>NUCLEOTIDE SEQUENCE [LARGE SCALE GENOMIC DNA]</scope>
    <source>
        <strain evidence="2">cv. Tatra</strain>
        <tissue evidence="1">Young leaves</tissue>
    </source>
</reference>
<dbReference type="EMBL" id="ASHM01081898">
    <property type="protein sequence ID" value="PNX60053.1"/>
    <property type="molecule type" value="Genomic_DNA"/>
</dbReference>
<organism evidence="1 2">
    <name type="scientific">Trifolium pratense</name>
    <name type="common">Red clover</name>
    <dbReference type="NCBI Taxonomy" id="57577"/>
    <lineage>
        <taxon>Eukaryota</taxon>
        <taxon>Viridiplantae</taxon>
        <taxon>Streptophyta</taxon>
        <taxon>Embryophyta</taxon>
        <taxon>Tracheophyta</taxon>
        <taxon>Spermatophyta</taxon>
        <taxon>Magnoliopsida</taxon>
        <taxon>eudicotyledons</taxon>
        <taxon>Gunneridae</taxon>
        <taxon>Pentapetalae</taxon>
        <taxon>rosids</taxon>
        <taxon>fabids</taxon>
        <taxon>Fabales</taxon>
        <taxon>Fabaceae</taxon>
        <taxon>Papilionoideae</taxon>
        <taxon>50 kb inversion clade</taxon>
        <taxon>NPAAA clade</taxon>
        <taxon>Hologalegina</taxon>
        <taxon>IRL clade</taxon>
        <taxon>Trifolieae</taxon>
        <taxon>Trifolium</taxon>
    </lineage>
</organism>